<keyword evidence="3 10" id="KW-0808">Transferase</keyword>
<reference evidence="13" key="1">
    <citation type="submission" date="2003-08" db="EMBL/GenBank/DDBJ databases">
        <authorList>
            <person name="Birren B."/>
            <person name="Nusbaum C."/>
            <person name="Abebe A."/>
            <person name="Abouelleil A."/>
            <person name="Adekoya E."/>
            <person name="Ait-zahra M."/>
            <person name="Allen N."/>
            <person name="Allen T."/>
            <person name="An P."/>
            <person name="Anderson M."/>
            <person name="Anderson S."/>
            <person name="Arachchi H."/>
            <person name="Armbruster J."/>
            <person name="Bachantsang P."/>
            <person name="Baldwin J."/>
            <person name="Barry A."/>
            <person name="Bayul T."/>
            <person name="Blitshsteyn B."/>
            <person name="Bloom T."/>
            <person name="Blye J."/>
            <person name="Boguslavskiy L."/>
            <person name="Borowsky M."/>
            <person name="Boukhgalter B."/>
            <person name="Brunache A."/>
            <person name="Butler J."/>
            <person name="Calixte N."/>
            <person name="Calvo S."/>
            <person name="Camarata J."/>
            <person name="Campo K."/>
            <person name="Chang J."/>
            <person name="Cheshatsang Y."/>
            <person name="Citroen M."/>
            <person name="Collymore A."/>
            <person name="Considine T."/>
            <person name="Cook A."/>
            <person name="Cooke P."/>
            <person name="Corum B."/>
            <person name="Cuomo C."/>
            <person name="David R."/>
            <person name="Dawoe T."/>
            <person name="Degray S."/>
            <person name="Dodge S."/>
            <person name="Dooley K."/>
            <person name="Dorje P."/>
            <person name="Dorjee K."/>
            <person name="Dorris L."/>
            <person name="Duffey N."/>
            <person name="Dupes A."/>
            <person name="Elkins T."/>
            <person name="Engels R."/>
            <person name="Erickson J."/>
            <person name="Farina A."/>
            <person name="Faro S."/>
            <person name="Ferreira P."/>
            <person name="Fischer H."/>
            <person name="Fitzgerald M."/>
            <person name="Foley K."/>
            <person name="Gage D."/>
            <person name="Galagan J."/>
            <person name="Gearin G."/>
            <person name="Gnerre S."/>
            <person name="Gnirke A."/>
            <person name="Goyette A."/>
            <person name="Graham J."/>
            <person name="Grandbois E."/>
            <person name="Gyaltsen K."/>
            <person name="Hafez N."/>
            <person name="Hagopian D."/>
            <person name="Hagos B."/>
            <person name="Hall J."/>
            <person name="Hatcher B."/>
            <person name="Heller A."/>
            <person name="Higgins H."/>
            <person name="Honan T."/>
            <person name="Horn A."/>
            <person name="Houde N."/>
            <person name="Hughes L."/>
            <person name="Hulme W."/>
            <person name="Husby E."/>
            <person name="Iliev I."/>
            <person name="Jaffe D."/>
            <person name="Jones C."/>
            <person name="Kamal M."/>
            <person name="Kamat A."/>
            <person name="Kamvysselis M."/>
            <person name="Karlsson E."/>
            <person name="Kells C."/>
            <person name="Kieu A."/>
            <person name="Kisner P."/>
            <person name="Kodira C."/>
            <person name="Kulbokas E."/>
            <person name="Labutti K."/>
            <person name="Lama D."/>
            <person name="Landers T."/>
            <person name="Leger J."/>
            <person name="Levine S."/>
            <person name="Lewis D."/>
            <person name="Lewis T."/>
            <person name="Lindblad-toh K."/>
            <person name="Liu X."/>
            <person name="Lokyitsang T."/>
            <person name="Lokyitsang Y."/>
            <person name="Lucien O."/>
            <person name="Lui A."/>
            <person name="Ma L.J."/>
            <person name="Mabbitt R."/>
            <person name="Macdonald J."/>
            <person name="Maclean C."/>
            <person name="Major J."/>
            <person name="Manning J."/>
            <person name="Marabella R."/>
            <person name="Maru K."/>
            <person name="Matthews C."/>
            <person name="Mauceli E."/>
            <person name="Mccarthy M."/>
            <person name="Mcdonough S."/>
            <person name="Mcghee T."/>
            <person name="Meldrim J."/>
            <person name="Meneus L."/>
            <person name="Mesirov J."/>
            <person name="Mihalev A."/>
            <person name="Mihova T."/>
            <person name="Mikkelsen T."/>
            <person name="Mlenga V."/>
            <person name="Moru K."/>
            <person name="Mozes J."/>
            <person name="Mulrain L."/>
            <person name="Munson G."/>
            <person name="Naylor J."/>
            <person name="Newes C."/>
            <person name="Nguyen C."/>
            <person name="Nguyen N."/>
            <person name="Nguyen T."/>
            <person name="Nicol R."/>
            <person name="Nielsen C."/>
            <person name="Nizzari M."/>
            <person name="Norbu C."/>
            <person name="Norbu N."/>
            <person name="O'donnell P."/>
            <person name="Okoawo O."/>
            <person name="O'leary S."/>
            <person name="Omotosho B."/>
            <person name="O'neill K."/>
            <person name="Osman S."/>
            <person name="Parker S."/>
            <person name="Perrin D."/>
            <person name="Phunkhang P."/>
            <person name="Piqani B."/>
            <person name="Purcell S."/>
            <person name="Rachupka T."/>
            <person name="Ramasamy U."/>
            <person name="Rameau R."/>
            <person name="Ray V."/>
            <person name="Raymond C."/>
            <person name="Retta R."/>
            <person name="Richardson S."/>
            <person name="Rise C."/>
            <person name="Rodriguez J."/>
            <person name="Rogers J."/>
            <person name="Rogov P."/>
            <person name="Rutman M."/>
            <person name="Schupbach R."/>
            <person name="Seaman C."/>
            <person name="Settipalli S."/>
            <person name="Sharpe T."/>
            <person name="Sheridan J."/>
            <person name="Sherpa N."/>
            <person name="Shi J."/>
            <person name="Smirnov S."/>
            <person name="Smith C."/>
            <person name="Sougnez C."/>
            <person name="Spencer B."/>
            <person name="Stalker J."/>
            <person name="Stange-thomann N."/>
            <person name="Stavropoulos S."/>
            <person name="Stetson K."/>
            <person name="Stone C."/>
            <person name="Stone S."/>
            <person name="Stubbs M."/>
            <person name="Talamas J."/>
            <person name="Tchuinga P."/>
            <person name="Tenzing P."/>
            <person name="Tesfaye S."/>
            <person name="Theodore J."/>
            <person name="Thoulutsang Y."/>
            <person name="Topham K."/>
            <person name="Towey S."/>
            <person name="Tsamla T."/>
            <person name="Tsomo N."/>
            <person name="Vallee D."/>
            <person name="Vassiliev H."/>
            <person name="Venkataraman V."/>
            <person name="Vinson J."/>
            <person name="Vo A."/>
            <person name="Wade C."/>
            <person name="Wang S."/>
            <person name="Wangchuk T."/>
            <person name="Wangdi T."/>
            <person name="Whittaker C."/>
            <person name="Wilkinson J."/>
            <person name="Wu Y."/>
            <person name="Wyman D."/>
            <person name="Yadav S."/>
            <person name="Yang S."/>
            <person name="Yang X."/>
            <person name="Yeager S."/>
            <person name="Yee E."/>
            <person name="Young G."/>
            <person name="Zainoun J."/>
            <person name="Zembeck L."/>
            <person name="Zimmer A."/>
            <person name="Zody M."/>
            <person name="Lander E."/>
        </authorList>
    </citation>
    <scope>NUCLEOTIDE SEQUENCE [LARGE SCALE GENOMIC DNA]</scope>
</reference>
<organism evidence="12 13">
    <name type="scientific">Ciona savignyi</name>
    <name type="common">Pacific transparent sea squirt</name>
    <dbReference type="NCBI Taxonomy" id="51511"/>
    <lineage>
        <taxon>Eukaryota</taxon>
        <taxon>Metazoa</taxon>
        <taxon>Chordata</taxon>
        <taxon>Tunicata</taxon>
        <taxon>Ascidiacea</taxon>
        <taxon>Phlebobranchia</taxon>
        <taxon>Cionidae</taxon>
        <taxon>Ciona</taxon>
    </lineage>
</organism>
<dbReference type="InParanoid" id="H2Z7S2"/>
<dbReference type="EC" id="2.3.1.225" evidence="10"/>
<comment type="domain">
    <text evidence="10">The DHHC domain is required for palmitoyltransferase activity.</text>
</comment>
<dbReference type="Proteomes" id="UP000007875">
    <property type="component" value="Unassembled WGS sequence"/>
</dbReference>
<keyword evidence="8" id="KW-0449">Lipoprotein</keyword>
<dbReference type="eggNOG" id="KOG1311">
    <property type="taxonomic scope" value="Eukaryota"/>
</dbReference>
<evidence type="ECO:0000256" key="9">
    <source>
        <dbReference type="ARBA" id="ARBA00023315"/>
    </source>
</evidence>
<dbReference type="GO" id="GO:0006612">
    <property type="term" value="P:protein targeting to membrane"/>
    <property type="evidence" value="ECO:0007669"/>
    <property type="project" value="TreeGrafter"/>
</dbReference>
<dbReference type="HOGENOM" id="CLU_031257_2_0_1"/>
<evidence type="ECO:0000313" key="12">
    <source>
        <dbReference type="Ensembl" id="ENSCSAVP00000013634.1"/>
    </source>
</evidence>
<proteinExistence type="inferred from homology"/>
<dbReference type="OMA" id="QRRCGYC"/>
<evidence type="ECO:0000256" key="1">
    <source>
        <dbReference type="ARBA" id="ARBA00004127"/>
    </source>
</evidence>
<evidence type="ECO:0000256" key="2">
    <source>
        <dbReference type="ARBA" id="ARBA00008574"/>
    </source>
</evidence>
<dbReference type="STRING" id="51511.ENSCSAVP00000013634"/>
<keyword evidence="4 10" id="KW-0812">Transmembrane</keyword>
<evidence type="ECO:0000256" key="10">
    <source>
        <dbReference type="RuleBase" id="RU079119"/>
    </source>
</evidence>
<evidence type="ECO:0000259" key="11">
    <source>
        <dbReference type="Pfam" id="PF01529"/>
    </source>
</evidence>
<feature type="transmembrane region" description="Helical" evidence="10">
    <location>
        <begin position="47"/>
        <end position="68"/>
    </location>
</feature>
<comment type="similarity">
    <text evidence="2 10">Belongs to the DHHC palmitoyltransferase family.</text>
</comment>
<dbReference type="PANTHER" id="PTHR22883">
    <property type="entry name" value="ZINC FINGER DHHC DOMAIN CONTAINING PROTEIN"/>
    <property type="match status" value="1"/>
</dbReference>
<keyword evidence="7" id="KW-0564">Palmitate</keyword>
<evidence type="ECO:0000256" key="7">
    <source>
        <dbReference type="ARBA" id="ARBA00023139"/>
    </source>
</evidence>
<keyword evidence="9 10" id="KW-0012">Acyltransferase</keyword>
<evidence type="ECO:0000313" key="13">
    <source>
        <dbReference type="Proteomes" id="UP000007875"/>
    </source>
</evidence>
<evidence type="ECO:0000256" key="5">
    <source>
        <dbReference type="ARBA" id="ARBA00022989"/>
    </source>
</evidence>
<feature type="transmembrane region" description="Helical" evidence="10">
    <location>
        <begin position="195"/>
        <end position="212"/>
    </location>
</feature>
<keyword evidence="5 10" id="KW-1133">Transmembrane helix</keyword>
<evidence type="ECO:0000256" key="3">
    <source>
        <dbReference type="ARBA" id="ARBA00022679"/>
    </source>
</evidence>
<sequence length="344" mass="39677">MGLKLSHLSCDLSKFCTRSVHVGITVGITSVLLCKQTVLRKDLSSGYYFAPVLYILASCVSLVLYFVVACMDPGFVKREDSDVEEIKLILDDDEEEDISLYEVRKMNMEEWKEAMSETSAKDPEKTKILGDTATKPRIDMSTKCFNLEPHQRCGLCGLQRPVRARHCRECKHCVRKFDHHCPWVTNCIGERNHRWFWCFLAVEVAMLCWSIYLSVTGYQSAAESSNWATQNVILILIDLLMGILLLVVFALLCIHTYMLLNNHTTWETMSRHRISYFKGLSESENPFNMGVCRNVYTFFCHIKPFDWTVVYSKARNKMKKMGEFESDSEASERDELCEITVNET</sequence>
<evidence type="ECO:0000256" key="4">
    <source>
        <dbReference type="ARBA" id="ARBA00022692"/>
    </source>
</evidence>
<evidence type="ECO:0000256" key="8">
    <source>
        <dbReference type="ARBA" id="ARBA00023288"/>
    </source>
</evidence>
<dbReference type="GO" id="GO:0005794">
    <property type="term" value="C:Golgi apparatus"/>
    <property type="evidence" value="ECO:0007669"/>
    <property type="project" value="TreeGrafter"/>
</dbReference>
<dbReference type="GO" id="GO:0005783">
    <property type="term" value="C:endoplasmic reticulum"/>
    <property type="evidence" value="ECO:0007669"/>
    <property type="project" value="TreeGrafter"/>
</dbReference>
<dbReference type="GO" id="GO:0019706">
    <property type="term" value="F:protein-cysteine S-palmitoyltransferase activity"/>
    <property type="evidence" value="ECO:0007669"/>
    <property type="project" value="UniProtKB-EC"/>
</dbReference>
<dbReference type="Pfam" id="PF01529">
    <property type="entry name" value="DHHC"/>
    <property type="match status" value="1"/>
</dbReference>
<keyword evidence="13" id="KW-1185">Reference proteome</keyword>
<dbReference type="InterPro" id="IPR039859">
    <property type="entry name" value="PFA4/ZDH16/20/ERF2-like"/>
</dbReference>
<evidence type="ECO:0000256" key="6">
    <source>
        <dbReference type="ARBA" id="ARBA00023136"/>
    </source>
</evidence>
<dbReference type="PROSITE" id="PS50216">
    <property type="entry name" value="DHHC"/>
    <property type="match status" value="1"/>
</dbReference>
<dbReference type="PANTHER" id="PTHR22883:SF301">
    <property type="entry name" value="PALMITOYLTRANSFERASE ZDHHC12"/>
    <property type="match status" value="1"/>
</dbReference>
<dbReference type="Ensembl" id="ENSCSAVT00000013791.1">
    <property type="protein sequence ID" value="ENSCSAVP00000013634.1"/>
    <property type="gene ID" value="ENSCSAVG00000007993.1"/>
</dbReference>
<protein>
    <recommendedName>
        <fullName evidence="10">Palmitoyltransferase</fullName>
        <ecNumber evidence="10">2.3.1.225</ecNumber>
    </recommendedName>
</protein>
<dbReference type="InterPro" id="IPR001594">
    <property type="entry name" value="Palmitoyltrfase_DHHC"/>
</dbReference>
<feature type="transmembrane region" description="Helical" evidence="10">
    <location>
        <begin position="232"/>
        <end position="260"/>
    </location>
</feature>
<dbReference type="GeneTree" id="ENSGT00940000156902"/>
<name>H2Z7S2_CIOSA</name>
<feature type="domain" description="Palmitoyltransferase DHHC" evidence="11">
    <location>
        <begin position="149"/>
        <end position="270"/>
    </location>
</feature>
<reference evidence="12" key="2">
    <citation type="submission" date="2025-08" db="UniProtKB">
        <authorList>
            <consortium name="Ensembl"/>
        </authorList>
    </citation>
    <scope>IDENTIFICATION</scope>
</reference>
<comment type="subcellular location">
    <subcellularLocation>
        <location evidence="1">Endomembrane system</location>
        <topology evidence="1">Multi-pass membrane protein</topology>
    </subcellularLocation>
</comment>
<comment type="catalytic activity">
    <reaction evidence="10">
        <text>L-cysteinyl-[protein] + hexadecanoyl-CoA = S-hexadecanoyl-L-cysteinyl-[protein] + CoA</text>
        <dbReference type="Rhea" id="RHEA:36683"/>
        <dbReference type="Rhea" id="RHEA-COMP:10131"/>
        <dbReference type="Rhea" id="RHEA-COMP:11032"/>
        <dbReference type="ChEBI" id="CHEBI:29950"/>
        <dbReference type="ChEBI" id="CHEBI:57287"/>
        <dbReference type="ChEBI" id="CHEBI:57379"/>
        <dbReference type="ChEBI" id="CHEBI:74151"/>
        <dbReference type="EC" id="2.3.1.225"/>
    </reaction>
</comment>
<accession>H2Z7S2</accession>
<dbReference type="AlphaFoldDB" id="H2Z7S2"/>
<reference evidence="12" key="3">
    <citation type="submission" date="2025-09" db="UniProtKB">
        <authorList>
            <consortium name="Ensembl"/>
        </authorList>
    </citation>
    <scope>IDENTIFICATION</scope>
</reference>
<keyword evidence="6 10" id="KW-0472">Membrane</keyword>